<accession>A0A9W7BU56</accession>
<protein>
    <submittedName>
        <fullName evidence="1">Uncharacterized protein</fullName>
    </submittedName>
</protein>
<gene>
    <name evidence="1" type="ORF">TL16_g12824</name>
</gene>
<comment type="caution">
    <text evidence="1">The sequence shown here is derived from an EMBL/GenBank/DDBJ whole genome shotgun (WGS) entry which is preliminary data.</text>
</comment>
<dbReference type="AlphaFoldDB" id="A0A9W7BU56"/>
<name>A0A9W7BU56_9STRA</name>
<organism evidence="1 2">
    <name type="scientific">Triparma laevis f. inornata</name>
    <dbReference type="NCBI Taxonomy" id="1714386"/>
    <lineage>
        <taxon>Eukaryota</taxon>
        <taxon>Sar</taxon>
        <taxon>Stramenopiles</taxon>
        <taxon>Ochrophyta</taxon>
        <taxon>Bolidophyceae</taxon>
        <taxon>Parmales</taxon>
        <taxon>Triparmaceae</taxon>
        <taxon>Triparma</taxon>
    </lineage>
</organism>
<proteinExistence type="predicted"/>
<dbReference type="Proteomes" id="UP001162640">
    <property type="component" value="Unassembled WGS sequence"/>
</dbReference>
<reference evidence="2" key="1">
    <citation type="journal article" date="2023" name="Commun. Biol.">
        <title>Genome analysis of Parmales, the sister group of diatoms, reveals the evolutionary specialization of diatoms from phago-mixotrophs to photoautotrophs.</title>
        <authorList>
            <person name="Ban H."/>
            <person name="Sato S."/>
            <person name="Yoshikawa S."/>
            <person name="Yamada K."/>
            <person name="Nakamura Y."/>
            <person name="Ichinomiya M."/>
            <person name="Sato N."/>
            <person name="Blanc-Mathieu R."/>
            <person name="Endo H."/>
            <person name="Kuwata A."/>
            <person name="Ogata H."/>
        </authorList>
    </citation>
    <scope>NUCLEOTIDE SEQUENCE [LARGE SCALE GENOMIC DNA]</scope>
</reference>
<evidence type="ECO:0000313" key="2">
    <source>
        <dbReference type="Proteomes" id="UP001162640"/>
    </source>
</evidence>
<evidence type="ECO:0000313" key="1">
    <source>
        <dbReference type="EMBL" id="GMH94155.1"/>
    </source>
</evidence>
<dbReference type="EMBL" id="BLQM01000547">
    <property type="protein sequence ID" value="GMH94155.1"/>
    <property type="molecule type" value="Genomic_DNA"/>
</dbReference>
<sequence length="155" mass="16689">MSFSEQMLVDCDGSDYGCGGEKLEHMAAPRLGRAALAAILTPPSPPRCRCSLPGSPQADSWTTLSSGKRRRYDIAPLRSQLVCSVPLSSQRNSNSTTPIFMRLATLVVLQGGLCTEDDYAYTSGTSGRASDCADNTCEVRNMLSSTDTTINPQRF</sequence>